<feature type="signal peptide" evidence="1">
    <location>
        <begin position="1"/>
        <end position="29"/>
    </location>
</feature>
<dbReference type="Proteomes" id="UP001498469">
    <property type="component" value="Unassembled WGS sequence"/>
</dbReference>
<dbReference type="RefSeq" id="WP_216254898.1">
    <property type="nucleotide sequence ID" value="NZ_JAZHFS010000034.1"/>
</dbReference>
<dbReference type="SMART" id="SM00460">
    <property type="entry name" value="TGc"/>
    <property type="match status" value="1"/>
</dbReference>
<evidence type="ECO:0000313" key="4">
    <source>
        <dbReference type="Proteomes" id="UP001498469"/>
    </source>
</evidence>
<dbReference type="Pfam" id="PF01841">
    <property type="entry name" value="Transglut_core"/>
    <property type="match status" value="1"/>
</dbReference>
<dbReference type="PANTHER" id="PTHR46333">
    <property type="entry name" value="CYTOKINESIS PROTEIN 3"/>
    <property type="match status" value="1"/>
</dbReference>
<evidence type="ECO:0000313" key="3">
    <source>
        <dbReference type="EMBL" id="MEF2114956.1"/>
    </source>
</evidence>
<dbReference type="EMBL" id="JAZHFS010000034">
    <property type="protein sequence ID" value="MEF2114956.1"/>
    <property type="molecule type" value="Genomic_DNA"/>
</dbReference>
<organism evidence="3 4">
    <name type="scientific">Clostridium frigoriphilum</name>
    <dbReference type="NCBI Taxonomy" id="443253"/>
    <lineage>
        <taxon>Bacteria</taxon>
        <taxon>Bacillati</taxon>
        <taxon>Bacillota</taxon>
        <taxon>Clostridia</taxon>
        <taxon>Eubacteriales</taxon>
        <taxon>Clostridiaceae</taxon>
        <taxon>Clostridium</taxon>
    </lineage>
</organism>
<name>A0ABU7UU64_9CLOT</name>
<dbReference type="PANTHER" id="PTHR46333:SF2">
    <property type="entry name" value="CYTOKINESIS PROTEIN 3"/>
    <property type="match status" value="1"/>
</dbReference>
<evidence type="ECO:0000256" key="1">
    <source>
        <dbReference type="SAM" id="SignalP"/>
    </source>
</evidence>
<keyword evidence="4" id="KW-1185">Reference proteome</keyword>
<feature type="chain" id="PRO_5045609232" evidence="1">
    <location>
        <begin position="30"/>
        <end position="494"/>
    </location>
</feature>
<comment type="caution">
    <text evidence="3">The sequence shown here is derived from an EMBL/GenBank/DDBJ whole genome shotgun (WGS) entry which is preliminary data.</text>
</comment>
<protein>
    <submittedName>
        <fullName evidence="3">Transglutaminase-like domain-containing protein</fullName>
    </submittedName>
</protein>
<keyword evidence="1" id="KW-0732">Signal</keyword>
<dbReference type="InterPro" id="IPR002931">
    <property type="entry name" value="Transglutaminase-like"/>
</dbReference>
<evidence type="ECO:0000259" key="2">
    <source>
        <dbReference type="SMART" id="SM00460"/>
    </source>
</evidence>
<proteinExistence type="predicted"/>
<accession>A0ABU7UU64</accession>
<reference evidence="3 4" key="1">
    <citation type="submission" date="2023-11" db="EMBL/GenBank/DDBJ databases">
        <title>Draft genome sequence of a psychrophilic Clostridium strain from permafrost water brine.</title>
        <authorList>
            <person name="Shcherbakova V.A."/>
            <person name="Trubitsyn V.E."/>
            <person name="Zakharyuk A.G."/>
        </authorList>
    </citation>
    <scope>NUCLEOTIDE SEQUENCE [LARGE SCALE GENOMIC DNA]</scope>
    <source>
        <strain evidence="3 4">14F</strain>
    </source>
</reference>
<dbReference type="InterPro" id="IPR052557">
    <property type="entry name" value="CAP/Cytokinesis_protein"/>
</dbReference>
<gene>
    <name evidence="3" type="ORF">SJI18_21950</name>
</gene>
<sequence>MAKSIKKILAKLLMATIVASSTLTGIASAQTTQSYKDDPMFGVGVEKLIYDNYKKGIMTTSITLNEQTDLMDWNLDADIYGMVWFNDDIRLSFKQTDTGTVIKFTVQKADDFACENSPQLESIANTIASKANTFSTDREKIAYINDEVVSMVSYNHGTRDVIDGSAYGALVNHQAVCEGYAKAVQLLCSKVGIPCVKAYGDNHMWNEVYVEGKWLMVDATWNDTGNNRKIFLIPGYKQSDTGLDEFSIVHHIQSNSGNAYMKKEQEILAPGSTGQTYNFDISKHLETTDTIPVVTPPVDTNISVMPILSNSVSIANNASGSAVVVTLNNSAFKQGDVVNVYTNVLIDNVLGKGTVDISKPTTTINTVDRVYKNGDSLFMTVQSVGKHESKAVKYVFTADNITSPVVTPPIVVITPVTTTTTITNSVDLAKVVSGSVVIGNKAYDLSYANDASNVDKISKDIIGGGKVYVKDFSGNWLDNSTGKTIDISSIKLAS</sequence>
<feature type="domain" description="Transglutaminase-like" evidence="2">
    <location>
        <begin position="169"/>
        <end position="221"/>
    </location>
</feature>